<gene>
    <name evidence="9" type="ORF">AB1300_17400</name>
</gene>
<feature type="transmembrane region" description="Helical" evidence="7">
    <location>
        <begin position="365"/>
        <end position="383"/>
    </location>
</feature>
<comment type="subcellular location">
    <subcellularLocation>
        <location evidence="1">Cell membrane</location>
        <topology evidence="1">Multi-pass membrane protein</topology>
    </subcellularLocation>
</comment>
<dbReference type="Proteomes" id="UP001558534">
    <property type="component" value="Unassembled WGS sequence"/>
</dbReference>
<feature type="transmembrane region" description="Helical" evidence="7">
    <location>
        <begin position="137"/>
        <end position="159"/>
    </location>
</feature>
<feature type="transmembrane region" description="Helical" evidence="7">
    <location>
        <begin position="296"/>
        <end position="312"/>
    </location>
</feature>
<dbReference type="InterPro" id="IPR011701">
    <property type="entry name" value="MFS"/>
</dbReference>
<evidence type="ECO:0000256" key="2">
    <source>
        <dbReference type="ARBA" id="ARBA00022448"/>
    </source>
</evidence>
<dbReference type="EMBL" id="JBFRHK010000011">
    <property type="protein sequence ID" value="MEX3746899.1"/>
    <property type="molecule type" value="Genomic_DNA"/>
</dbReference>
<feature type="transmembrane region" description="Helical" evidence="7">
    <location>
        <begin position="74"/>
        <end position="93"/>
    </location>
</feature>
<dbReference type="InterPro" id="IPR036259">
    <property type="entry name" value="MFS_trans_sf"/>
</dbReference>
<dbReference type="RefSeq" id="WP_368637475.1">
    <property type="nucleotide sequence ID" value="NZ_JBFRHK010000011.1"/>
</dbReference>
<sequence length="421" mass="47741">MRLKTLDHNIKIRMITLFLISMSTNTIFPFMAIYSTRALGALNTSLLLSLGIILNFLFSIISGSLSDKFGRKKIMIIAESLRLITFVIMALSNSPWFESVLITIIFFVFNNICNGLYTPAAEAMLLDSSKIEERPFIYSLLYWISNVSVAIGGTIGAIFFEKYTFYLLIFLVVSSGVSLVLTIFYMKEFGEFENISEKKLSLRDFINLKSYKLALKNKIFLLFLIVTILIVSIESHLTNFIAIRLENEMDSNLLDNTLFNLDGIQIMGFLRTENTICVIILSLVFTYFLKNVNKRIAILVGFIMYTLGYFYVSYSMNFWVLIISMFIAVVGEVVAMPLQQSYLGDIIPDDSRGTYLALNKIASKLGLLIGTLGIYCYSLTSVMFMSVSILISGFIATIMMSIILSKLYKKKSERMILLCEK</sequence>
<evidence type="ECO:0000256" key="5">
    <source>
        <dbReference type="ARBA" id="ARBA00022989"/>
    </source>
</evidence>
<comment type="caution">
    <text evidence="9">The sequence shown here is derived from an EMBL/GenBank/DDBJ whole genome shotgun (WGS) entry which is preliminary data.</text>
</comment>
<feature type="transmembrane region" description="Helical" evidence="7">
    <location>
        <begin position="219"/>
        <end position="243"/>
    </location>
</feature>
<feature type="transmembrane region" description="Helical" evidence="7">
    <location>
        <begin position="99"/>
        <end position="117"/>
    </location>
</feature>
<protein>
    <submittedName>
        <fullName evidence="9">MFS transporter</fullName>
    </submittedName>
</protein>
<feature type="transmembrane region" description="Helical" evidence="7">
    <location>
        <begin position="318"/>
        <end position="338"/>
    </location>
</feature>
<dbReference type="Gene3D" id="1.20.1250.20">
    <property type="entry name" value="MFS general substrate transporter like domains"/>
    <property type="match status" value="1"/>
</dbReference>
<feature type="transmembrane region" description="Helical" evidence="7">
    <location>
        <begin position="389"/>
        <end position="408"/>
    </location>
</feature>
<feature type="transmembrane region" description="Helical" evidence="7">
    <location>
        <begin position="40"/>
        <end position="62"/>
    </location>
</feature>
<feature type="transmembrane region" description="Helical" evidence="7">
    <location>
        <begin position="12"/>
        <end position="34"/>
    </location>
</feature>
<evidence type="ECO:0000256" key="3">
    <source>
        <dbReference type="ARBA" id="ARBA00022475"/>
    </source>
</evidence>
<name>A0ABV3W144_9BACI</name>
<keyword evidence="4 7" id="KW-0812">Transmembrane</keyword>
<keyword evidence="5 7" id="KW-1133">Transmembrane helix</keyword>
<proteinExistence type="predicted"/>
<accession>A0ABV3W144</accession>
<dbReference type="Pfam" id="PF07690">
    <property type="entry name" value="MFS_1"/>
    <property type="match status" value="2"/>
</dbReference>
<evidence type="ECO:0000256" key="6">
    <source>
        <dbReference type="ARBA" id="ARBA00023136"/>
    </source>
</evidence>
<keyword evidence="10" id="KW-1185">Reference proteome</keyword>
<evidence type="ECO:0000256" key="1">
    <source>
        <dbReference type="ARBA" id="ARBA00004651"/>
    </source>
</evidence>
<dbReference type="SUPFAM" id="SSF103473">
    <property type="entry name" value="MFS general substrate transporter"/>
    <property type="match status" value="1"/>
</dbReference>
<dbReference type="InterPro" id="IPR050171">
    <property type="entry name" value="MFS_Transporters"/>
</dbReference>
<keyword evidence="3" id="KW-1003">Cell membrane</keyword>
<feature type="domain" description="Major facilitator superfamily (MFS) profile" evidence="8">
    <location>
        <begin position="9"/>
        <end position="411"/>
    </location>
</feature>
<evidence type="ECO:0000259" key="8">
    <source>
        <dbReference type="PROSITE" id="PS50850"/>
    </source>
</evidence>
<keyword evidence="2" id="KW-0813">Transport</keyword>
<evidence type="ECO:0000313" key="10">
    <source>
        <dbReference type="Proteomes" id="UP001558534"/>
    </source>
</evidence>
<dbReference type="PROSITE" id="PS50850">
    <property type="entry name" value="MFS"/>
    <property type="match status" value="1"/>
</dbReference>
<reference evidence="9 10" key="1">
    <citation type="submission" date="2024-07" db="EMBL/GenBank/DDBJ databases">
        <title>Characterization of a bacterium isolated from hydrolysated instant sea cucumber by whole-genome sequencing and metabolomics.</title>
        <authorList>
            <person name="Luo X."/>
            <person name="Zhang Z."/>
            <person name="Zheng Z."/>
            <person name="Zhang W."/>
            <person name="Ming T."/>
            <person name="Jiao L."/>
            <person name="Su X."/>
            <person name="Kong F."/>
            <person name="Xu J."/>
        </authorList>
    </citation>
    <scope>NUCLEOTIDE SEQUENCE [LARGE SCALE GENOMIC DNA]</scope>
    <source>
        <strain evidence="9 10">XL-2024</strain>
    </source>
</reference>
<evidence type="ECO:0000313" key="9">
    <source>
        <dbReference type="EMBL" id="MEX3746899.1"/>
    </source>
</evidence>
<dbReference type="PANTHER" id="PTHR23517:SF3">
    <property type="entry name" value="INTEGRAL MEMBRANE TRANSPORT PROTEIN"/>
    <property type="match status" value="1"/>
</dbReference>
<feature type="transmembrane region" description="Helical" evidence="7">
    <location>
        <begin position="263"/>
        <end position="289"/>
    </location>
</feature>
<evidence type="ECO:0000256" key="7">
    <source>
        <dbReference type="SAM" id="Phobius"/>
    </source>
</evidence>
<keyword evidence="6 7" id="KW-0472">Membrane</keyword>
<dbReference type="InterPro" id="IPR020846">
    <property type="entry name" value="MFS_dom"/>
</dbReference>
<evidence type="ECO:0000256" key="4">
    <source>
        <dbReference type="ARBA" id="ARBA00022692"/>
    </source>
</evidence>
<feature type="transmembrane region" description="Helical" evidence="7">
    <location>
        <begin position="165"/>
        <end position="186"/>
    </location>
</feature>
<dbReference type="PANTHER" id="PTHR23517">
    <property type="entry name" value="RESISTANCE PROTEIN MDTM, PUTATIVE-RELATED-RELATED"/>
    <property type="match status" value="1"/>
</dbReference>
<organism evidence="9 10">
    <name type="scientific">Lysinibacillus xylanilyticus</name>
    <dbReference type="NCBI Taxonomy" id="582475"/>
    <lineage>
        <taxon>Bacteria</taxon>
        <taxon>Bacillati</taxon>
        <taxon>Bacillota</taxon>
        <taxon>Bacilli</taxon>
        <taxon>Bacillales</taxon>
        <taxon>Bacillaceae</taxon>
        <taxon>Lysinibacillus</taxon>
    </lineage>
</organism>